<sequence length="38" mass="4435">MNILKRAMRLWAELGTREVVHEDGTSERRPVVVRSSRV</sequence>
<dbReference type="AlphaFoldDB" id="A0A6J4TJW7"/>
<evidence type="ECO:0000313" key="1">
    <source>
        <dbReference type="EMBL" id="CAA9525507.1"/>
    </source>
</evidence>
<accession>A0A6J4TJW7</accession>
<dbReference type="EMBL" id="CADCVM010000435">
    <property type="protein sequence ID" value="CAA9525507.1"/>
    <property type="molecule type" value="Genomic_DNA"/>
</dbReference>
<name>A0A6J4TJW7_9ACTN</name>
<proteinExistence type="predicted"/>
<organism evidence="1">
    <name type="scientific">uncultured Rubrobacteraceae bacterium</name>
    <dbReference type="NCBI Taxonomy" id="349277"/>
    <lineage>
        <taxon>Bacteria</taxon>
        <taxon>Bacillati</taxon>
        <taxon>Actinomycetota</taxon>
        <taxon>Rubrobacteria</taxon>
        <taxon>Rubrobacterales</taxon>
        <taxon>Rubrobacteraceae</taxon>
        <taxon>environmental samples</taxon>
    </lineage>
</organism>
<protein>
    <submittedName>
        <fullName evidence="1">Uncharacterized protein</fullName>
    </submittedName>
</protein>
<reference evidence="1" key="1">
    <citation type="submission" date="2020-02" db="EMBL/GenBank/DDBJ databases">
        <authorList>
            <person name="Meier V. D."/>
        </authorList>
    </citation>
    <scope>NUCLEOTIDE SEQUENCE</scope>
    <source>
        <strain evidence="1">AVDCRST_MAG05</strain>
    </source>
</reference>
<gene>
    <name evidence="1" type="ORF">AVDCRST_MAG05-3931</name>
</gene>